<sequence length="279" mass="30569">MDPLISTDQLARELGAHDLRILDATYFLPEHGRDAPAEHEAAHIPGAAFLDLASLRDTDSPHPNMLPSADRFAERLRELGVGDGDRIVLYDDTPLRSSARAWWMLRSFGVGEVTILDGGLAKWRAENRPLASGRERGEPRAFTARLDPTRLRTLDQMRANLSTGAEQVLDARSLARFTGEEPDPRPHVAEGHIPGSRNLHYSDLFEPDGTWKRGEALRAEFNRAGIDLSRPLVTTCNSGVTAAVLLFAAHLLGTDAALYDGSWSEWGADPHTPKEVGAA</sequence>
<keyword evidence="2" id="KW-0963">Cytoplasm</keyword>
<dbReference type="PANTHER" id="PTHR11364:SF27">
    <property type="entry name" value="SULFURTRANSFERASE"/>
    <property type="match status" value="1"/>
</dbReference>
<dbReference type="Proteomes" id="UP000218151">
    <property type="component" value="Unassembled WGS sequence"/>
</dbReference>
<evidence type="ECO:0000313" key="8">
    <source>
        <dbReference type="EMBL" id="PAX07150.1"/>
    </source>
</evidence>
<dbReference type="FunFam" id="3.40.250.10:FF:000001">
    <property type="entry name" value="Sulfurtransferase"/>
    <property type="match status" value="1"/>
</dbReference>
<feature type="domain" description="Rhodanese" evidence="7">
    <location>
        <begin position="15"/>
        <end position="132"/>
    </location>
</feature>
<accession>A0A2A2SD77</accession>
<comment type="caution">
    <text evidence="8">The sequence shown here is derived from an EMBL/GenBank/DDBJ whole genome shotgun (WGS) entry which is preliminary data.</text>
</comment>
<gene>
    <name evidence="8" type="primary">sseA</name>
    <name evidence="8" type="ORF">CKY28_14000</name>
</gene>
<dbReference type="PROSITE" id="PS50206">
    <property type="entry name" value="RHODANESE_3"/>
    <property type="match status" value="2"/>
</dbReference>
<evidence type="ECO:0000256" key="3">
    <source>
        <dbReference type="ARBA" id="ARBA00022679"/>
    </source>
</evidence>
<evidence type="ECO:0000256" key="6">
    <source>
        <dbReference type="RuleBase" id="RU000507"/>
    </source>
</evidence>
<dbReference type="InterPro" id="IPR036873">
    <property type="entry name" value="Rhodanese-like_dom_sf"/>
</dbReference>
<dbReference type="GO" id="GO:0005737">
    <property type="term" value="C:cytoplasm"/>
    <property type="evidence" value="ECO:0007669"/>
    <property type="project" value="UniProtKB-SubCell"/>
</dbReference>
<evidence type="ECO:0000259" key="7">
    <source>
        <dbReference type="PROSITE" id="PS50206"/>
    </source>
</evidence>
<evidence type="ECO:0000256" key="1">
    <source>
        <dbReference type="ARBA" id="ARBA00004496"/>
    </source>
</evidence>
<dbReference type="InterPro" id="IPR001763">
    <property type="entry name" value="Rhodanese-like_dom"/>
</dbReference>
<dbReference type="RefSeq" id="WP_095998975.1">
    <property type="nucleotide sequence ID" value="NZ_NSLI01000004.1"/>
</dbReference>
<feature type="domain" description="Rhodanese" evidence="7">
    <location>
        <begin position="162"/>
        <end position="275"/>
    </location>
</feature>
<dbReference type="OrthoDB" id="9781034at2"/>
<dbReference type="PANTHER" id="PTHR11364">
    <property type="entry name" value="THIOSULFATE SULFERTANSFERASE"/>
    <property type="match status" value="1"/>
</dbReference>
<comment type="catalytic activity">
    <reaction evidence="5">
        <text>2-oxo-3-sulfanylpropanoate + [thioredoxin]-dithiol = [thioredoxin]-disulfide + hydrogen sulfide + pyruvate + H(+)</text>
        <dbReference type="Rhea" id="RHEA:21740"/>
        <dbReference type="Rhea" id="RHEA-COMP:10698"/>
        <dbReference type="Rhea" id="RHEA-COMP:10700"/>
        <dbReference type="ChEBI" id="CHEBI:15361"/>
        <dbReference type="ChEBI" id="CHEBI:15378"/>
        <dbReference type="ChEBI" id="CHEBI:29919"/>
        <dbReference type="ChEBI" id="CHEBI:29950"/>
        <dbReference type="ChEBI" id="CHEBI:50058"/>
        <dbReference type="ChEBI" id="CHEBI:57678"/>
        <dbReference type="EC" id="2.8.1.2"/>
    </reaction>
    <physiologicalReaction direction="left-to-right" evidence="5">
        <dbReference type="Rhea" id="RHEA:21741"/>
    </physiologicalReaction>
</comment>
<protein>
    <recommendedName>
        <fullName evidence="6">Sulfurtransferase</fullName>
    </recommendedName>
</protein>
<keyword evidence="4" id="KW-0677">Repeat</keyword>
<reference evidence="9" key="1">
    <citation type="submission" date="2017-09" db="EMBL/GenBank/DDBJ databases">
        <authorList>
            <person name="Feng G."/>
            <person name="Zhu H."/>
        </authorList>
    </citation>
    <scope>NUCLEOTIDE SEQUENCE [LARGE SCALE GENOMIC DNA]</scope>
    <source>
        <strain evidence="9">1PNM-20</strain>
    </source>
</reference>
<dbReference type="Pfam" id="PF00581">
    <property type="entry name" value="Rhodanese"/>
    <property type="match status" value="2"/>
</dbReference>
<dbReference type="GO" id="GO:0016784">
    <property type="term" value="F:3-mercaptopyruvate sulfurtransferase activity"/>
    <property type="evidence" value="ECO:0007669"/>
    <property type="project" value="UniProtKB-EC"/>
</dbReference>
<evidence type="ECO:0000256" key="5">
    <source>
        <dbReference type="ARBA" id="ARBA00051793"/>
    </source>
</evidence>
<dbReference type="EMBL" id="NSLI01000004">
    <property type="protein sequence ID" value="PAX07150.1"/>
    <property type="molecule type" value="Genomic_DNA"/>
</dbReference>
<keyword evidence="3 6" id="KW-0808">Transferase</keyword>
<dbReference type="SUPFAM" id="SSF52821">
    <property type="entry name" value="Rhodanese/Cell cycle control phosphatase"/>
    <property type="match status" value="2"/>
</dbReference>
<comment type="subcellular location">
    <subcellularLocation>
        <location evidence="1">Cytoplasm</location>
    </subcellularLocation>
</comment>
<proteinExistence type="predicted"/>
<dbReference type="AlphaFoldDB" id="A0A2A2SD77"/>
<dbReference type="CDD" id="cd01448">
    <property type="entry name" value="TST_Repeat_1"/>
    <property type="match status" value="1"/>
</dbReference>
<dbReference type="PROSITE" id="PS00683">
    <property type="entry name" value="RHODANESE_2"/>
    <property type="match status" value="1"/>
</dbReference>
<evidence type="ECO:0000256" key="2">
    <source>
        <dbReference type="ARBA" id="ARBA00022490"/>
    </source>
</evidence>
<evidence type="ECO:0000256" key="4">
    <source>
        <dbReference type="ARBA" id="ARBA00022737"/>
    </source>
</evidence>
<evidence type="ECO:0000313" key="9">
    <source>
        <dbReference type="Proteomes" id="UP000218151"/>
    </source>
</evidence>
<dbReference type="Gene3D" id="3.40.250.10">
    <property type="entry name" value="Rhodanese-like domain"/>
    <property type="match status" value="2"/>
</dbReference>
<dbReference type="GO" id="GO:0004792">
    <property type="term" value="F:thiosulfate-cyanide sulfurtransferase activity"/>
    <property type="evidence" value="ECO:0007669"/>
    <property type="project" value="InterPro"/>
</dbReference>
<dbReference type="SMART" id="SM00450">
    <property type="entry name" value="RHOD"/>
    <property type="match status" value="2"/>
</dbReference>
<name>A0A2A2SD77_9SPHN</name>
<dbReference type="InterPro" id="IPR001307">
    <property type="entry name" value="Thiosulphate_STrfase_CS"/>
</dbReference>
<keyword evidence="8" id="KW-0670">Pyruvate</keyword>
<keyword evidence="9" id="KW-1185">Reference proteome</keyword>
<dbReference type="FunFam" id="3.40.250.10:FF:000015">
    <property type="entry name" value="Sulfurtransferase"/>
    <property type="match status" value="1"/>
</dbReference>
<dbReference type="InterPro" id="IPR045078">
    <property type="entry name" value="TST/MPST-like"/>
</dbReference>
<dbReference type="CDD" id="cd01449">
    <property type="entry name" value="TST_Repeat_2"/>
    <property type="match status" value="1"/>
</dbReference>
<organism evidence="8 9">
    <name type="scientific">Sphingomonas lenta</name>
    <dbReference type="NCBI Taxonomy" id="1141887"/>
    <lineage>
        <taxon>Bacteria</taxon>
        <taxon>Pseudomonadati</taxon>
        <taxon>Pseudomonadota</taxon>
        <taxon>Alphaproteobacteria</taxon>
        <taxon>Sphingomonadales</taxon>
        <taxon>Sphingomonadaceae</taxon>
        <taxon>Sphingomonas</taxon>
    </lineage>
</organism>